<dbReference type="PANTHER" id="PTHR46987">
    <property type="entry name" value="NEUROHYPOPHYSIAL HORMONES, N-TERMINAL DOMAIN CONTAINING PROTEIN"/>
    <property type="match status" value="1"/>
</dbReference>
<reference evidence="18" key="2">
    <citation type="journal article" date="2007" name="Science">
        <title>Draft genome sequence of the sexually transmitted pathogen Trichomonas vaginalis.</title>
        <authorList>
            <person name="Carlton J.M."/>
            <person name="Hirt R.P."/>
            <person name="Silva J.C."/>
            <person name="Delcher A.L."/>
            <person name="Schatz M."/>
            <person name="Zhao Q."/>
            <person name="Wortman J.R."/>
            <person name="Bidwell S.L."/>
            <person name="Alsmark U.C.M."/>
            <person name="Besteiro S."/>
            <person name="Sicheritz-Ponten T."/>
            <person name="Noel C.J."/>
            <person name="Dacks J.B."/>
            <person name="Foster P.G."/>
            <person name="Simillion C."/>
            <person name="Van de Peer Y."/>
            <person name="Miranda-Saavedra D."/>
            <person name="Barton G.J."/>
            <person name="Westrop G.D."/>
            <person name="Mueller S."/>
            <person name="Dessi D."/>
            <person name="Fiori P.L."/>
            <person name="Ren Q."/>
            <person name="Paulsen I."/>
            <person name="Zhang H."/>
            <person name="Bastida-Corcuera F.D."/>
            <person name="Simoes-Barbosa A."/>
            <person name="Brown M.T."/>
            <person name="Hayes R.D."/>
            <person name="Mukherjee M."/>
            <person name="Okumura C.Y."/>
            <person name="Schneider R."/>
            <person name="Smith A.J."/>
            <person name="Vanacova S."/>
            <person name="Villalvazo M."/>
            <person name="Haas B.J."/>
            <person name="Pertea M."/>
            <person name="Feldblyum T.V."/>
            <person name="Utterback T.R."/>
            <person name="Shu C.L."/>
            <person name="Osoegawa K."/>
            <person name="de Jong P.J."/>
            <person name="Hrdy I."/>
            <person name="Horvathova L."/>
            <person name="Zubacova Z."/>
            <person name="Dolezal P."/>
            <person name="Malik S.B."/>
            <person name="Logsdon J.M. Jr."/>
            <person name="Henze K."/>
            <person name="Gupta A."/>
            <person name="Wang C.C."/>
            <person name="Dunne R.L."/>
            <person name="Upcroft J.A."/>
            <person name="Upcroft P."/>
            <person name="White O."/>
            <person name="Salzberg S.L."/>
            <person name="Tang P."/>
            <person name="Chiu C.-H."/>
            <person name="Lee Y.-S."/>
            <person name="Embley T.M."/>
            <person name="Coombs G.H."/>
            <person name="Mottram J.C."/>
            <person name="Tachezy J."/>
            <person name="Fraser-Liggett C.M."/>
            <person name="Johnson P.J."/>
        </authorList>
    </citation>
    <scope>NUCLEOTIDE SEQUENCE [LARGE SCALE GENOMIC DNA]</scope>
    <source>
        <strain evidence="18">G3</strain>
    </source>
</reference>
<evidence type="ECO:0000256" key="9">
    <source>
        <dbReference type="ARBA" id="ARBA00022840"/>
    </source>
</evidence>
<dbReference type="GO" id="GO:0004714">
    <property type="term" value="F:transmembrane receptor protein tyrosine kinase activity"/>
    <property type="evidence" value="ECO:0007669"/>
    <property type="project" value="UniProtKB-EC"/>
</dbReference>
<dbReference type="EMBL" id="DS113182">
    <property type="protein sequence ID" value="EAY22719.1"/>
    <property type="molecule type" value="Genomic_DNA"/>
</dbReference>
<evidence type="ECO:0000256" key="3">
    <source>
        <dbReference type="ARBA" id="ARBA00022475"/>
    </source>
</evidence>
<feature type="domain" description="TNFR-Cys" evidence="17">
    <location>
        <begin position="349"/>
        <end position="393"/>
    </location>
</feature>
<dbReference type="AlphaFoldDB" id="A2DA71"/>
<evidence type="ECO:0000313" key="18">
    <source>
        <dbReference type="EMBL" id="EAY22719.1"/>
    </source>
</evidence>
<evidence type="ECO:0000256" key="13">
    <source>
        <dbReference type="ARBA" id="ARBA00023157"/>
    </source>
</evidence>
<dbReference type="InParanoid" id="A2DA71"/>
<evidence type="ECO:0000256" key="6">
    <source>
        <dbReference type="ARBA" id="ARBA00022729"/>
    </source>
</evidence>
<dbReference type="Gene3D" id="2.10.220.10">
    <property type="entry name" value="Hormone Receptor, Insulin-like Growth Factor Receptor 1, Chain A, domain 2"/>
    <property type="match status" value="2"/>
</dbReference>
<keyword evidence="19" id="KW-1185">Reference proteome</keyword>
<reference evidence="18" key="1">
    <citation type="submission" date="2006-10" db="EMBL/GenBank/DDBJ databases">
        <authorList>
            <person name="Amadeo P."/>
            <person name="Zhao Q."/>
            <person name="Wortman J."/>
            <person name="Fraser-Liggett C."/>
            <person name="Carlton J."/>
        </authorList>
    </citation>
    <scope>NUCLEOTIDE SEQUENCE</scope>
    <source>
        <strain evidence="18">G3</strain>
    </source>
</reference>
<evidence type="ECO:0000256" key="4">
    <source>
        <dbReference type="ARBA" id="ARBA00022679"/>
    </source>
</evidence>
<keyword evidence="12" id="KW-0829">Tyrosine-protein kinase</keyword>
<dbReference type="InterPro" id="IPR055163">
    <property type="entry name" value="ALK/LTK-like_GRD"/>
</dbReference>
<keyword evidence="6" id="KW-0732">Signal</keyword>
<keyword evidence="10" id="KW-1133">Transmembrane helix</keyword>
<evidence type="ECO:0000256" key="14">
    <source>
        <dbReference type="ARBA" id="ARBA00023170"/>
    </source>
</evidence>
<keyword evidence="15" id="KW-0325">Glycoprotein</keyword>
<dbReference type="Pfam" id="PF12810">
    <property type="entry name" value="ALK_LTK_GRD"/>
    <property type="match status" value="1"/>
</dbReference>
<keyword evidence="14" id="KW-0675">Receptor</keyword>
<dbReference type="VEuPathDB" id="TrichDB:TVAG_476480"/>
<sequence>MQNYENGRVTILSEYVCIDNCINCENNLTCLECDSNHVLYEGKCEHINDDRLIYNAAGYNTYSSELRPGLYDIECFGAQGGDYWIGPLSTYQGGPGSYAHAKIKVTNRSLPYVVEVGEKGNDNLYNPDGCRPDGGFPILTSEGYKASGGGGSSRVVLDERLYIVAAGGSGGFIDSGGAFGGGNNTCFYRNTTNYDVYETSDTIYMSNDRFGGNGTSKLIGSNIKYGSGGGGGYRGGKGSWEDGNPFSVGVSGTSFISYDESIIFSEIKNGQKVSHLGNGKVTIRSEYICIDNCSNCENSETCLECDSSHVLYEDKCEFRTCPNGHIVRNKECIPCSDGLLVQNDQCVKECDEGYFLDLTNRRCNQCSENCKKCENENTCSKCDSNSFLKDHKCVESCGDGYYQNNDTNNCTACSVTNCLSCPTNEGTCDICSEEFVLYNNSCSSNQCPNSYFSDSNKVCQSCGHNCNKCSSRSKCDECISIDMFADSKGNCTYYRTPSYDSLLNLQPLSREIRRRKKS</sequence>
<dbReference type="KEGG" id="tva:5468277"/>
<dbReference type="EC" id="2.7.10.1" evidence="2"/>
<comment type="subcellular location">
    <subcellularLocation>
        <location evidence="1">Cell membrane</location>
        <topology evidence="1">Single-pass type I membrane protein</topology>
    </subcellularLocation>
</comment>
<keyword evidence="8" id="KW-0418">Kinase</keyword>
<dbReference type="InterPro" id="IPR051514">
    <property type="entry name" value="R-spondin"/>
</dbReference>
<evidence type="ECO:0000256" key="5">
    <source>
        <dbReference type="ARBA" id="ARBA00022692"/>
    </source>
</evidence>
<keyword evidence="9" id="KW-0067">ATP-binding</keyword>
<dbReference type="CDD" id="cd00064">
    <property type="entry name" value="FU"/>
    <property type="match status" value="1"/>
</dbReference>
<dbReference type="InterPro" id="IPR001368">
    <property type="entry name" value="TNFR/NGFR_Cys_rich_reg"/>
</dbReference>
<evidence type="ECO:0000256" key="1">
    <source>
        <dbReference type="ARBA" id="ARBA00004251"/>
    </source>
</evidence>
<evidence type="ECO:0000259" key="17">
    <source>
        <dbReference type="PROSITE" id="PS50050"/>
    </source>
</evidence>
<dbReference type="PROSITE" id="PS50050">
    <property type="entry name" value="TNFR_NGFR_2"/>
    <property type="match status" value="1"/>
</dbReference>
<keyword evidence="13" id="KW-1015">Disulfide bond</keyword>
<dbReference type="VEuPathDB" id="TrichDB:TVAGG3_0266490"/>
<keyword evidence="3" id="KW-1003">Cell membrane</keyword>
<evidence type="ECO:0000256" key="7">
    <source>
        <dbReference type="ARBA" id="ARBA00022741"/>
    </source>
</evidence>
<accession>A2DA71</accession>
<feature type="repeat" description="TNFR-Cys" evidence="16">
    <location>
        <begin position="349"/>
        <end position="393"/>
    </location>
</feature>
<dbReference type="Proteomes" id="UP000001542">
    <property type="component" value="Unassembled WGS sequence"/>
</dbReference>
<protein>
    <recommendedName>
        <fullName evidence="2">receptor protein-tyrosine kinase</fullName>
        <ecNumber evidence="2">2.7.10.1</ecNumber>
    </recommendedName>
</protein>
<dbReference type="SUPFAM" id="SSF57184">
    <property type="entry name" value="Growth factor receptor domain"/>
    <property type="match status" value="3"/>
</dbReference>
<evidence type="ECO:0000256" key="2">
    <source>
        <dbReference type="ARBA" id="ARBA00011902"/>
    </source>
</evidence>
<name>A2DA71_TRIV3</name>
<keyword evidence="5" id="KW-0812">Transmembrane</keyword>
<dbReference type="GO" id="GO:0005886">
    <property type="term" value="C:plasma membrane"/>
    <property type="evidence" value="ECO:0007669"/>
    <property type="project" value="UniProtKB-SubCell"/>
</dbReference>
<proteinExistence type="predicted"/>
<keyword evidence="11" id="KW-0472">Membrane</keyword>
<dbReference type="PANTHER" id="PTHR46987:SF7">
    <property type="entry name" value="TNFR-CYS DOMAIN-CONTAINING PROTEIN"/>
    <property type="match status" value="1"/>
</dbReference>
<evidence type="ECO:0000256" key="16">
    <source>
        <dbReference type="PROSITE-ProRule" id="PRU00206"/>
    </source>
</evidence>
<organism evidence="18 19">
    <name type="scientific">Trichomonas vaginalis (strain ATCC PRA-98 / G3)</name>
    <dbReference type="NCBI Taxonomy" id="412133"/>
    <lineage>
        <taxon>Eukaryota</taxon>
        <taxon>Metamonada</taxon>
        <taxon>Parabasalia</taxon>
        <taxon>Trichomonadida</taxon>
        <taxon>Trichomonadidae</taxon>
        <taxon>Trichomonas</taxon>
    </lineage>
</organism>
<dbReference type="OrthoDB" id="10257656at2759"/>
<evidence type="ECO:0000256" key="11">
    <source>
        <dbReference type="ARBA" id="ARBA00023136"/>
    </source>
</evidence>
<evidence type="ECO:0000313" key="19">
    <source>
        <dbReference type="Proteomes" id="UP000001542"/>
    </source>
</evidence>
<keyword evidence="4" id="KW-0808">Transferase</keyword>
<evidence type="ECO:0000256" key="10">
    <source>
        <dbReference type="ARBA" id="ARBA00022989"/>
    </source>
</evidence>
<gene>
    <name evidence="18" type="ORF">TVAG_476480</name>
</gene>
<dbReference type="GO" id="GO:0005524">
    <property type="term" value="F:ATP binding"/>
    <property type="evidence" value="ECO:0007669"/>
    <property type="project" value="UniProtKB-KW"/>
</dbReference>
<evidence type="ECO:0000256" key="12">
    <source>
        <dbReference type="ARBA" id="ARBA00023137"/>
    </source>
</evidence>
<evidence type="ECO:0000256" key="15">
    <source>
        <dbReference type="ARBA" id="ARBA00023180"/>
    </source>
</evidence>
<keyword evidence="7" id="KW-0547">Nucleotide-binding</keyword>
<dbReference type="STRING" id="5722.A2DA71"/>
<dbReference type="InterPro" id="IPR006212">
    <property type="entry name" value="Furin_repeat"/>
</dbReference>
<dbReference type="InterPro" id="IPR009030">
    <property type="entry name" value="Growth_fac_rcpt_cys_sf"/>
</dbReference>
<comment type="caution">
    <text evidence="16">Lacks conserved residue(s) required for the propagation of feature annotation.</text>
</comment>
<dbReference type="SMART" id="SM00261">
    <property type="entry name" value="FU"/>
    <property type="match status" value="3"/>
</dbReference>
<evidence type="ECO:0000256" key="8">
    <source>
        <dbReference type="ARBA" id="ARBA00022777"/>
    </source>
</evidence>
<dbReference type="RefSeq" id="XP_001583705.1">
    <property type="nucleotide sequence ID" value="XM_001583655.1"/>
</dbReference>
<dbReference type="eggNOG" id="KOG3525">
    <property type="taxonomic scope" value="Eukaryota"/>
</dbReference>